<sequence>MDHRPWKMYIRIGREGTNAHHRALRVKERTQRPCLDRQERTGISCTGSPAMAHDLSDEPPQDYYEDLADQDLDFAPEYQQQFNEWIDAGILQAMPGENMAQYTRRMRRENPWDDQREQNLQDMIYSFLPKQKMPAQIPGARVQPLPGESACDWSMRNRQAEDEWAAVAPDDWYVAGKRPGESWDQREARFQNLLQGCLEANERSRPRFEAEMAALQATPGRAVPGPSGRASAYEQQPGPSYASNSCPTGSSFFRGLQPS</sequence>
<proteinExistence type="predicted"/>
<reference evidence="2" key="1">
    <citation type="journal article" date="2014" name="PLoS ONE">
        <title>Transcriptome-Based Identification of ABC Transporters in the Western Tarnished Plant Bug Lygus hesperus.</title>
        <authorList>
            <person name="Hull J.J."/>
            <person name="Chaney K."/>
            <person name="Geib S.M."/>
            <person name="Fabrick J.A."/>
            <person name="Brent C.S."/>
            <person name="Walsh D."/>
            <person name="Lavine L.C."/>
        </authorList>
    </citation>
    <scope>NUCLEOTIDE SEQUENCE</scope>
</reference>
<accession>A0A0A9Z3L2</accession>
<evidence type="ECO:0000313" key="2">
    <source>
        <dbReference type="EMBL" id="JAG37933.1"/>
    </source>
</evidence>
<reference evidence="2" key="2">
    <citation type="submission" date="2014-07" db="EMBL/GenBank/DDBJ databases">
        <authorList>
            <person name="Hull J."/>
        </authorList>
    </citation>
    <scope>NUCLEOTIDE SEQUENCE</scope>
</reference>
<dbReference type="AlphaFoldDB" id="A0A0A9Z3L2"/>
<organism evidence="2">
    <name type="scientific">Lygus hesperus</name>
    <name type="common">Western plant bug</name>
    <dbReference type="NCBI Taxonomy" id="30085"/>
    <lineage>
        <taxon>Eukaryota</taxon>
        <taxon>Metazoa</taxon>
        <taxon>Ecdysozoa</taxon>
        <taxon>Arthropoda</taxon>
        <taxon>Hexapoda</taxon>
        <taxon>Insecta</taxon>
        <taxon>Pterygota</taxon>
        <taxon>Neoptera</taxon>
        <taxon>Paraneoptera</taxon>
        <taxon>Hemiptera</taxon>
        <taxon>Heteroptera</taxon>
        <taxon>Panheteroptera</taxon>
        <taxon>Cimicomorpha</taxon>
        <taxon>Miridae</taxon>
        <taxon>Mirini</taxon>
        <taxon>Lygus</taxon>
    </lineage>
</organism>
<feature type="non-terminal residue" evidence="2">
    <location>
        <position position="259"/>
    </location>
</feature>
<protein>
    <submittedName>
        <fullName evidence="2">F-box only protein 5-A</fullName>
    </submittedName>
</protein>
<dbReference type="EMBL" id="GBHO01005671">
    <property type="protein sequence ID" value="JAG37933.1"/>
    <property type="molecule type" value="Transcribed_RNA"/>
</dbReference>
<feature type="compositionally biased region" description="Polar residues" evidence="1">
    <location>
        <begin position="233"/>
        <end position="251"/>
    </location>
</feature>
<gene>
    <name evidence="2" type="primary">fbxo5-a</name>
    <name evidence="2" type="ORF">CM83_10515</name>
</gene>
<feature type="region of interest" description="Disordered" evidence="1">
    <location>
        <begin position="216"/>
        <end position="259"/>
    </location>
</feature>
<evidence type="ECO:0000256" key="1">
    <source>
        <dbReference type="SAM" id="MobiDB-lite"/>
    </source>
</evidence>
<name>A0A0A9Z3L2_LYGHE</name>